<keyword evidence="7" id="KW-1185">Reference proteome</keyword>
<accession>A0A517SJC9</accession>
<gene>
    <name evidence="5 6" type="primary">flgI</name>
    <name evidence="6" type="ORF">Pan44_42840</name>
</gene>
<dbReference type="PRINTS" id="PR01010">
    <property type="entry name" value="FLGPRINGFLGI"/>
</dbReference>
<comment type="function">
    <text evidence="1 5">Assembles around the rod to form the L-ring and probably protects the motor/basal body from shearing forces during rotation.</text>
</comment>
<evidence type="ECO:0000313" key="7">
    <source>
        <dbReference type="Proteomes" id="UP000315700"/>
    </source>
</evidence>
<keyword evidence="6" id="KW-0966">Cell projection</keyword>
<dbReference type="PANTHER" id="PTHR30381">
    <property type="entry name" value="FLAGELLAR P-RING PERIPLASMIC PROTEIN FLGI"/>
    <property type="match status" value="1"/>
</dbReference>
<comment type="subunit">
    <text evidence="5">The basal body constitutes a major portion of the flagellar organelle and consists of four rings (L,P,S, and M) mounted on a central rod.</text>
</comment>
<proteinExistence type="inferred from homology"/>
<keyword evidence="6" id="KW-0282">Flagellum</keyword>
<dbReference type="KEGG" id="ccos:Pan44_42840"/>
<evidence type="ECO:0000256" key="4">
    <source>
        <dbReference type="ARBA" id="ARBA00023143"/>
    </source>
</evidence>
<evidence type="ECO:0000256" key="3">
    <source>
        <dbReference type="ARBA" id="ARBA00022729"/>
    </source>
</evidence>
<comment type="similarity">
    <text evidence="5">Belongs to the FlgI family.</text>
</comment>
<dbReference type="EMBL" id="CP036271">
    <property type="protein sequence ID" value="QDT56232.1"/>
    <property type="molecule type" value="Genomic_DNA"/>
</dbReference>
<keyword evidence="4 5" id="KW-0975">Bacterial flagellum</keyword>
<dbReference type="Pfam" id="PF02119">
    <property type="entry name" value="FlgI"/>
    <property type="match status" value="1"/>
</dbReference>
<dbReference type="HAMAP" id="MF_00416">
    <property type="entry name" value="FlgI"/>
    <property type="match status" value="1"/>
</dbReference>
<dbReference type="RefSeq" id="WP_197453527.1">
    <property type="nucleotide sequence ID" value="NZ_CP036271.1"/>
</dbReference>
<dbReference type="GO" id="GO:0071973">
    <property type="term" value="P:bacterial-type flagellum-dependent cell motility"/>
    <property type="evidence" value="ECO:0007669"/>
    <property type="project" value="InterPro"/>
</dbReference>
<name>A0A517SJC9_9PLAN</name>
<dbReference type="Proteomes" id="UP000315700">
    <property type="component" value="Chromosome"/>
</dbReference>
<protein>
    <recommendedName>
        <fullName evidence="5">Flagellar P-ring protein</fullName>
    </recommendedName>
    <alternativeName>
        <fullName evidence="5">Basal body P-ring protein</fullName>
    </alternativeName>
</protein>
<comment type="subcellular location">
    <subcellularLocation>
        <location evidence="2 5">Bacterial flagellum basal body</location>
    </subcellularLocation>
</comment>
<keyword evidence="3 5" id="KW-0732">Signal</keyword>
<evidence type="ECO:0000313" key="6">
    <source>
        <dbReference type="EMBL" id="QDT56232.1"/>
    </source>
</evidence>
<dbReference type="GO" id="GO:0009428">
    <property type="term" value="C:bacterial-type flagellum basal body, distal rod, P ring"/>
    <property type="evidence" value="ECO:0007669"/>
    <property type="project" value="InterPro"/>
</dbReference>
<dbReference type="NCBIfam" id="NF003676">
    <property type="entry name" value="PRK05303.1"/>
    <property type="match status" value="1"/>
</dbReference>
<dbReference type="GO" id="GO:0005198">
    <property type="term" value="F:structural molecule activity"/>
    <property type="evidence" value="ECO:0007669"/>
    <property type="project" value="InterPro"/>
</dbReference>
<feature type="chain" id="PRO_5022274604" description="Flagellar P-ring protein" evidence="5">
    <location>
        <begin position="21"/>
        <end position="371"/>
    </location>
</feature>
<dbReference type="InterPro" id="IPR001782">
    <property type="entry name" value="Flag_FlgI"/>
</dbReference>
<dbReference type="FunCoup" id="A0A517SJC9">
    <property type="interactions" value="42"/>
</dbReference>
<feature type="signal peptide" evidence="5">
    <location>
        <begin position="1"/>
        <end position="20"/>
    </location>
</feature>
<dbReference type="InParanoid" id="A0A517SJC9"/>
<evidence type="ECO:0000256" key="1">
    <source>
        <dbReference type="ARBA" id="ARBA00002591"/>
    </source>
</evidence>
<dbReference type="GO" id="GO:0030288">
    <property type="term" value="C:outer membrane-bounded periplasmic space"/>
    <property type="evidence" value="ECO:0007669"/>
    <property type="project" value="InterPro"/>
</dbReference>
<reference evidence="6 7" key="1">
    <citation type="submission" date="2019-02" db="EMBL/GenBank/DDBJ databases">
        <title>Deep-cultivation of Planctomycetes and their phenomic and genomic characterization uncovers novel biology.</title>
        <authorList>
            <person name="Wiegand S."/>
            <person name="Jogler M."/>
            <person name="Boedeker C."/>
            <person name="Pinto D."/>
            <person name="Vollmers J."/>
            <person name="Rivas-Marin E."/>
            <person name="Kohn T."/>
            <person name="Peeters S.H."/>
            <person name="Heuer A."/>
            <person name="Rast P."/>
            <person name="Oberbeckmann S."/>
            <person name="Bunk B."/>
            <person name="Jeske O."/>
            <person name="Meyerdierks A."/>
            <person name="Storesund J.E."/>
            <person name="Kallscheuer N."/>
            <person name="Luecker S."/>
            <person name="Lage O.M."/>
            <person name="Pohl T."/>
            <person name="Merkel B.J."/>
            <person name="Hornburger P."/>
            <person name="Mueller R.-W."/>
            <person name="Bruemmer F."/>
            <person name="Labrenz M."/>
            <person name="Spormann A.M."/>
            <person name="Op den Camp H."/>
            <person name="Overmann J."/>
            <person name="Amann R."/>
            <person name="Jetten M.S.M."/>
            <person name="Mascher T."/>
            <person name="Medema M.H."/>
            <person name="Devos D.P."/>
            <person name="Kaster A.-K."/>
            <person name="Ovreas L."/>
            <person name="Rohde M."/>
            <person name="Galperin M.Y."/>
            <person name="Jogler C."/>
        </authorList>
    </citation>
    <scope>NUCLEOTIDE SEQUENCE [LARGE SCALE GENOMIC DNA]</scope>
    <source>
        <strain evidence="6 7">Pan44</strain>
    </source>
</reference>
<dbReference type="PANTHER" id="PTHR30381:SF0">
    <property type="entry name" value="FLAGELLAR P-RING PROTEIN"/>
    <property type="match status" value="1"/>
</dbReference>
<evidence type="ECO:0000256" key="5">
    <source>
        <dbReference type="HAMAP-Rule" id="MF_00416"/>
    </source>
</evidence>
<keyword evidence="6" id="KW-0969">Cilium</keyword>
<organism evidence="6 7">
    <name type="scientific">Caulifigura coniformis</name>
    <dbReference type="NCBI Taxonomy" id="2527983"/>
    <lineage>
        <taxon>Bacteria</taxon>
        <taxon>Pseudomonadati</taxon>
        <taxon>Planctomycetota</taxon>
        <taxon>Planctomycetia</taxon>
        <taxon>Planctomycetales</taxon>
        <taxon>Planctomycetaceae</taxon>
        <taxon>Caulifigura</taxon>
    </lineage>
</organism>
<evidence type="ECO:0000256" key="2">
    <source>
        <dbReference type="ARBA" id="ARBA00004117"/>
    </source>
</evidence>
<dbReference type="AlphaFoldDB" id="A0A517SJC9"/>
<sequence length="371" mass="39979" precursor="true">MSRLIAVLLLIACAASSASAADIRVKDLSDFEGVQDNALTGFGLVVGLNNTGGKSPITRRLAMNFVQQYGIRIPPDIRAQIRTDTREKTNNISVVVVSARLPAFTRTGQKIDVNVSTFDDAASLTGGFLIPTPLMGVDGEVYAVADGNVSVDSFVAGGQAATVQKNHPTAGRIISGAIVEREVCTTLTKNGRVRILLREPDFETATRMVDVINRFSPQTSRAIDPATIELNVAGKQPDDIMSFLAQIESLKVRPDVRAKVVINERTGTIVIGENVRLSHVLITHANLAIFTKESPEVSQPQPFSDGETVVVPRTEVNAVEEDRPIHEIEETTTVSHLAEALNALGVAPRDLGVIFQQLRDSGALHAELEFK</sequence>